<accession>A0ABQ7G1Y6</accession>
<comment type="caution">
    <text evidence="1">The sequence shown here is derived from an EMBL/GenBank/DDBJ whole genome shotgun (WGS) entry which is preliminary data.</text>
</comment>
<dbReference type="EMBL" id="MU070270">
    <property type="protein sequence ID" value="KAF5828621.1"/>
    <property type="molecule type" value="Genomic_DNA"/>
</dbReference>
<organism evidence="1 2">
    <name type="scientific">Dunaliella salina</name>
    <name type="common">Green alga</name>
    <name type="synonym">Protococcus salinus</name>
    <dbReference type="NCBI Taxonomy" id="3046"/>
    <lineage>
        <taxon>Eukaryota</taxon>
        <taxon>Viridiplantae</taxon>
        <taxon>Chlorophyta</taxon>
        <taxon>core chlorophytes</taxon>
        <taxon>Chlorophyceae</taxon>
        <taxon>CS clade</taxon>
        <taxon>Chlamydomonadales</taxon>
        <taxon>Dunaliellaceae</taxon>
        <taxon>Dunaliella</taxon>
    </lineage>
</organism>
<evidence type="ECO:0000313" key="1">
    <source>
        <dbReference type="EMBL" id="KAF5828622.1"/>
    </source>
</evidence>
<evidence type="ECO:0008006" key="3">
    <source>
        <dbReference type="Google" id="ProtNLM"/>
    </source>
</evidence>
<dbReference type="Proteomes" id="UP000815325">
    <property type="component" value="Unassembled WGS sequence"/>
</dbReference>
<reference evidence="1" key="1">
    <citation type="submission" date="2017-08" db="EMBL/GenBank/DDBJ databases">
        <authorList>
            <person name="Polle J.E."/>
            <person name="Barry K."/>
            <person name="Cushman J."/>
            <person name="Schmutz J."/>
            <person name="Tran D."/>
            <person name="Hathwaick L.T."/>
            <person name="Yim W.C."/>
            <person name="Jenkins J."/>
            <person name="Mckie-Krisberg Z.M."/>
            <person name="Prochnik S."/>
            <person name="Lindquist E."/>
            <person name="Dockter R.B."/>
            <person name="Adam C."/>
            <person name="Molina H."/>
            <person name="Bunkerborg J."/>
            <person name="Jin E."/>
            <person name="Buchheim M."/>
            <person name="Magnuson J."/>
        </authorList>
    </citation>
    <scope>NUCLEOTIDE SEQUENCE</scope>
    <source>
        <strain evidence="1">CCAP 19/18</strain>
    </source>
</reference>
<reference evidence="1" key="2">
    <citation type="submission" date="2020-06" db="EMBL/GenBank/DDBJ databases">
        <authorList>
            <consortium name="DOE Joint Genome Institute"/>
            <person name="Calhoun S."/>
            <person name="Polle J.E."/>
            <person name="Mckie-Krisberg Z."/>
            <person name="Prochnik S."/>
            <person name="Neofotis P."/>
            <person name="Yim W.C."/>
            <person name="Hathwaik L.T."/>
            <person name="Jenkins J."/>
            <person name="Molina H."/>
            <person name="Bunkenborg J."/>
            <person name="Grigoriev I.V."/>
            <person name="Barry K."/>
            <person name="Schmutz J."/>
            <person name="Jin E."/>
            <person name="Cushman J.C."/>
            <person name="Magnuson J.K."/>
        </authorList>
    </citation>
    <scope>NUCLEOTIDE SEQUENCE</scope>
    <source>
        <strain evidence="1">CCAP 19/18</strain>
    </source>
</reference>
<sequence>MRPRHDTSMAAPLLMPQLAGPVVFVFFSVHSMHCCCLRTCSMSACCWQVVMPPFKRYESTCMYAFTLVEHREIWEAPYEVTCLFLKRYRSTRVLFEYREKWEVSCKVGKGMVKD</sequence>
<keyword evidence="2" id="KW-1185">Reference proteome</keyword>
<gene>
    <name evidence="1" type="ORF">DUNSADRAFT_17311</name>
</gene>
<name>A0ABQ7G1Y6_DUNSA</name>
<evidence type="ECO:0000313" key="2">
    <source>
        <dbReference type="Proteomes" id="UP000815325"/>
    </source>
</evidence>
<protein>
    <recommendedName>
        <fullName evidence="3">Secreted protein</fullName>
    </recommendedName>
</protein>
<dbReference type="EMBL" id="MU070270">
    <property type="protein sequence ID" value="KAF5828622.1"/>
    <property type="molecule type" value="Genomic_DNA"/>
</dbReference>
<proteinExistence type="predicted"/>